<dbReference type="GO" id="GO:0016788">
    <property type="term" value="F:hydrolase activity, acting on ester bonds"/>
    <property type="evidence" value="ECO:0007669"/>
    <property type="project" value="InterPro"/>
</dbReference>
<keyword evidence="2 9" id="KW-0732">Signal</keyword>
<sequence>MLRYLVILLLAQGILSRRDEVDTYLKAIKRRITQDGYPFEEHSIETKDGYILGVHRISYSPVSGRSPKKPPVFIQHGLLSSSNDWIVSGPGKGLAYILADAGYDVWMGNARGNTFSRKHKTLSPKDKRFWAFSWDEIGYYDLPAMIDYVLKKTGRTSLNYIGYSQGTTSFFVMTSLRPEYNKKIKSMHALAPVAFMSNVINPFLRVLAPRISKMSYLQSILGNFEFMPSSKFMALAGAALCRRTSVFKVLCKNALFLIGGFNPDNLNASLIPEIVKGAPAGASINQIIHYAQSVVSGHFRRYDFGTSKNKARYGRSDPPDYPLKKITAPVHLYYGNNDWLTSKKDVQILASKLPNVPYNKMVPNPKFNHLDFMWATNIYNLVYGDLINNLKAYT</sequence>
<dbReference type="InterPro" id="IPR025483">
    <property type="entry name" value="Lipase_euk"/>
</dbReference>
<evidence type="ECO:0000259" key="10">
    <source>
        <dbReference type="Pfam" id="PF04083"/>
    </source>
</evidence>
<evidence type="ECO:0000256" key="2">
    <source>
        <dbReference type="ARBA" id="ARBA00022729"/>
    </source>
</evidence>
<dbReference type="OrthoDB" id="9974421at2759"/>
<reference evidence="11 12" key="1">
    <citation type="submission" date="2020-11" db="EMBL/GenBank/DDBJ databases">
        <authorList>
            <person name="Wallbank WR R."/>
            <person name="Pardo Diaz C."/>
            <person name="Kozak K."/>
            <person name="Martin S."/>
            <person name="Jiggins C."/>
            <person name="Moest M."/>
            <person name="Warren A I."/>
            <person name="Generalovic N T."/>
            <person name="Byers J.R.P. K."/>
            <person name="Montejo-Kovacevich G."/>
            <person name="Yen C E."/>
        </authorList>
    </citation>
    <scope>NUCLEOTIDE SEQUENCE [LARGE SCALE GENOMIC DNA]</scope>
</reference>
<evidence type="ECO:0000256" key="5">
    <source>
        <dbReference type="ARBA" id="ARBA00023098"/>
    </source>
</evidence>
<evidence type="ECO:0000256" key="6">
    <source>
        <dbReference type="ARBA" id="ARBA00023180"/>
    </source>
</evidence>
<dbReference type="PIRSF" id="PIRSF000862">
    <property type="entry name" value="Steryl_ester_lip"/>
    <property type="match status" value="1"/>
</dbReference>
<feature type="chain" id="PRO_5031178397" description="Lipase" evidence="9">
    <location>
        <begin position="17"/>
        <end position="394"/>
    </location>
</feature>
<keyword evidence="5" id="KW-0443">Lipid metabolism</keyword>
<organism evidence="11 12">
    <name type="scientific">Hermetia illucens</name>
    <name type="common">Black soldier fly</name>
    <dbReference type="NCBI Taxonomy" id="343691"/>
    <lineage>
        <taxon>Eukaryota</taxon>
        <taxon>Metazoa</taxon>
        <taxon>Ecdysozoa</taxon>
        <taxon>Arthropoda</taxon>
        <taxon>Hexapoda</taxon>
        <taxon>Insecta</taxon>
        <taxon>Pterygota</taxon>
        <taxon>Neoptera</taxon>
        <taxon>Endopterygota</taxon>
        <taxon>Diptera</taxon>
        <taxon>Brachycera</taxon>
        <taxon>Stratiomyomorpha</taxon>
        <taxon>Stratiomyidae</taxon>
        <taxon>Hermetiinae</taxon>
        <taxon>Hermetia</taxon>
    </lineage>
</organism>
<keyword evidence="4 7" id="KW-0442">Lipid degradation</keyword>
<dbReference type="AlphaFoldDB" id="A0A7R8UL24"/>
<dbReference type="InterPro" id="IPR029058">
    <property type="entry name" value="AB_hydrolase_fold"/>
</dbReference>
<dbReference type="Proteomes" id="UP000594454">
    <property type="component" value="Chromosome 2"/>
</dbReference>
<comment type="similarity">
    <text evidence="1 7">Belongs to the AB hydrolase superfamily. Lipase family.</text>
</comment>
<evidence type="ECO:0000313" key="11">
    <source>
        <dbReference type="EMBL" id="CAD7082802.1"/>
    </source>
</evidence>
<dbReference type="SUPFAM" id="SSF53474">
    <property type="entry name" value="alpha/beta-Hydrolases"/>
    <property type="match status" value="1"/>
</dbReference>
<name>A0A7R8UL24_HERIL</name>
<dbReference type="InterPro" id="IPR006693">
    <property type="entry name" value="AB_hydrolase_lipase"/>
</dbReference>
<evidence type="ECO:0000313" key="12">
    <source>
        <dbReference type="Proteomes" id="UP000594454"/>
    </source>
</evidence>
<proteinExistence type="inferred from homology"/>
<feature type="active site" description="Charge relay system" evidence="8">
    <location>
        <position position="338"/>
    </location>
</feature>
<feature type="active site" description="Nucleophile" evidence="8">
    <location>
        <position position="164"/>
    </location>
</feature>
<feature type="signal peptide" evidence="9">
    <location>
        <begin position="1"/>
        <end position="16"/>
    </location>
</feature>
<evidence type="ECO:0000256" key="8">
    <source>
        <dbReference type="PIRSR" id="PIRSR000862-1"/>
    </source>
</evidence>
<dbReference type="Gene3D" id="3.40.50.1820">
    <property type="entry name" value="alpha/beta hydrolase"/>
    <property type="match status" value="1"/>
</dbReference>
<evidence type="ECO:0000256" key="9">
    <source>
        <dbReference type="SAM" id="SignalP"/>
    </source>
</evidence>
<keyword evidence="6" id="KW-0325">Glycoprotein</keyword>
<gene>
    <name evidence="11" type="ORF">HERILL_LOCUS5809</name>
</gene>
<dbReference type="FunFam" id="3.40.50.1820:FF:000021">
    <property type="entry name" value="Lipase"/>
    <property type="match status" value="1"/>
</dbReference>
<evidence type="ECO:0000256" key="4">
    <source>
        <dbReference type="ARBA" id="ARBA00022963"/>
    </source>
</evidence>
<dbReference type="GO" id="GO:0016042">
    <property type="term" value="P:lipid catabolic process"/>
    <property type="evidence" value="ECO:0007669"/>
    <property type="project" value="UniProtKB-KW"/>
</dbReference>
<feature type="active site" description="Charge relay system" evidence="8">
    <location>
        <position position="369"/>
    </location>
</feature>
<dbReference type="InParanoid" id="A0A7R8UL24"/>
<evidence type="ECO:0000256" key="1">
    <source>
        <dbReference type="ARBA" id="ARBA00010701"/>
    </source>
</evidence>
<dbReference type="PANTHER" id="PTHR11005">
    <property type="entry name" value="LYSOSOMAL ACID LIPASE-RELATED"/>
    <property type="match status" value="1"/>
</dbReference>
<evidence type="ECO:0000256" key="7">
    <source>
        <dbReference type="PIRNR" id="PIRNR000862"/>
    </source>
</evidence>
<dbReference type="Pfam" id="PF04083">
    <property type="entry name" value="Abhydro_lipase"/>
    <property type="match status" value="1"/>
</dbReference>
<feature type="domain" description="Partial AB-hydrolase lipase" evidence="10">
    <location>
        <begin position="30"/>
        <end position="88"/>
    </location>
</feature>
<accession>A0A7R8UL24</accession>
<keyword evidence="3 7" id="KW-0378">Hydrolase</keyword>
<dbReference type="EMBL" id="LR899010">
    <property type="protein sequence ID" value="CAD7082802.1"/>
    <property type="molecule type" value="Genomic_DNA"/>
</dbReference>
<protein>
    <recommendedName>
        <fullName evidence="7">Lipase</fullName>
    </recommendedName>
</protein>
<keyword evidence="12" id="KW-1185">Reference proteome</keyword>
<evidence type="ECO:0000256" key="3">
    <source>
        <dbReference type="ARBA" id="ARBA00022801"/>
    </source>
</evidence>